<accession>A0AAD6ZHJ4</accession>
<dbReference type="AlphaFoldDB" id="A0AAD6ZHJ4"/>
<evidence type="ECO:0000313" key="3">
    <source>
        <dbReference type="Proteomes" id="UP001218218"/>
    </source>
</evidence>
<keyword evidence="3" id="KW-1185">Reference proteome</keyword>
<feature type="chain" id="PRO_5041954779" description="Secreted protein" evidence="1">
    <location>
        <begin position="17"/>
        <end position="71"/>
    </location>
</feature>
<gene>
    <name evidence="2" type="ORF">DFH08DRAFT_888620</name>
</gene>
<dbReference type="Proteomes" id="UP001218218">
    <property type="component" value="Unassembled WGS sequence"/>
</dbReference>
<proteinExistence type="predicted"/>
<evidence type="ECO:0000313" key="2">
    <source>
        <dbReference type="EMBL" id="KAJ7323046.1"/>
    </source>
</evidence>
<evidence type="ECO:0000256" key="1">
    <source>
        <dbReference type="SAM" id="SignalP"/>
    </source>
</evidence>
<name>A0AAD6ZHJ4_9AGAR</name>
<organism evidence="2 3">
    <name type="scientific">Mycena albidolilacea</name>
    <dbReference type="NCBI Taxonomy" id="1033008"/>
    <lineage>
        <taxon>Eukaryota</taxon>
        <taxon>Fungi</taxon>
        <taxon>Dikarya</taxon>
        <taxon>Basidiomycota</taxon>
        <taxon>Agaricomycotina</taxon>
        <taxon>Agaricomycetes</taxon>
        <taxon>Agaricomycetidae</taxon>
        <taxon>Agaricales</taxon>
        <taxon>Marasmiineae</taxon>
        <taxon>Mycenaceae</taxon>
        <taxon>Mycena</taxon>
    </lineage>
</organism>
<sequence>MSVSLAFAFLSSVLHTHDELTSNFEPSKYWALPPSVASVRVLKTTMFSSTFKSAAYWCVDPQAGTCEAFSK</sequence>
<comment type="caution">
    <text evidence="2">The sequence shown here is derived from an EMBL/GenBank/DDBJ whole genome shotgun (WGS) entry which is preliminary data.</text>
</comment>
<protein>
    <recommendedName>
        <fullName evidence="4">Secreted protein</fullName>
    </recommendedName>
</protein>
<keyword evidence="1" id="KW-0732">Signal</keyword>
<reference evidence="2" key="1">
    <citation type="submission" date="2023-03" db="EMBL/GenBank/DDBJ databases">
        <title>Massive genome expansion in bonnet fungi (Mycena s.s.) driven by repeated elements and novel gene families across ecological guilds.</title>
        <authorList>
            <consortium name="Lawrence Berkeley National Laboratory"/>
            <person name="Harder C.B."/>
            <person name="Miyauchi S."/>
            <person name="Viragh M."/>
            <person name="Kuo A."/>
            <person name="Thoen E."/>
            <person name="Andreopoulos B."/>
            <person name="Lu D."/>
            <person name="Skrede I."/>
            <person name="Drula E."/>
            <person name="Henrissat B."/>
            <person name="Morin E."/>
            <person name="Kohler A."/>
            <person name="Barry K."/>
            <person name="LaButti K."/>
            <person name="Morin E."/>
            <person name="Salamov A."/>
            <person name="Lipzen A."/>
            <person name="Mereny Z."/>
            <person name="Hegedus B."/>
            <person name="Baldrian P."/>
            <person name="Stursova M."/>
            <person name="Weitz H."/>
            <person name="Taylor A."/>
            <person name="Grigoriev I.V."/>
            <person name="Nagy L.G."/>
            <person name="Martin F."/>
            <person name="Kauserud H."/>
        </authorList>
    </citation>
    <scope>NUCLEOTIDE SEQUENCE</scope>
    <source>
        <strain evidence="2">CBHHK002</strain>
    </source>
</reference>
<feature type="signal peptide" evidence="1">
    <location>
        <begin position="1"/>
        <end position="16"/>
    </location>
</feature>
<evidence type="ECO:0008006" key="4">
    <source>
        <dbReference type="Google" id="ProtNLM"/>
    </source>
</evidence>
<dbReference type="EMBL" id="JARIHO010000048">
    <property type="protein sequence ID" value="KAJ7323046.1"/>
    <property type="molecule type" value="Genomic_DNA"/>
</dbReference>